<keyword evidence="2" id="KW-0479">Metal-binding</keyword>
<dbReference type="InterPro" id="IPR011330">
    <property type="entry name" value="Glyco_hydro/deAcase_b/a-brl"/>
</dbReference>
<dbReference type="InterPro" id="IPR006879">
    <property type="entry name" value="YdjC-like"/>
</dbReference>
<gene>
    <name evidence="6" type="ORF">GPICK_05825</name>
</gene>
<dbReference type="GO" id="GO:0046872">
    <property type="term" value="F:metal ion binding"/>
    <property type="evidence" value="ECO:0007669"/>
    <property type="project" value="UniProtKB-KW"/>
</dbReference>
<proteinExistence type="predicted"/>
<sequence>MKNAHPKELIVNADDFGLSSGVNRAVVKGWREGILTSASLMVGGDAFEEAVALAKENPGLQVGLHLTLVQGSAVVRHDRFPSIHDRDGNFTNDPVHGGMRYFFVKSFRPQLHREIEGQILKFRETGLPLSHVDGHLNIHMHPTVFDILRELMPKHGITTFRLSRENLRQNLAIDRARPLGKAADAFIFSRLAARCRPLLDRLGIGYAAEVKGLLNSGRMTEEYLLRALDGVGDGTTEIYFHPGCLPCAEITRRMPDYRHEEELAALTSPRVKERLRALGIRLRNYRGEEKTYA</sequence>
<dbReference type="GO" id="GO:0016787">
    <property type="term" value="F:hydrolase activity"/>
    <property type="evidence" value="ECO:0007669"/>
    <property type="project" value="UniProtKB-KW"/>
</dbReference>
<dbReference type="GO" id="GO:0005975">
    <property type="term" value="P:carbohydrate metabolic process"/>
    <property type="evidence" value="ECO:0007669"/>
    <property type="project" value="InterPro"/>
</dbReference>
<dbReference type="PANTHER" id="PTHR31609:SF1">
    <property type="entry name" value="CARBOHYDRATE DEACETYLASE"/>
    <property type="match status" value="1"/>
</dbReference>
<dbReference type="SUPFAM" id="SSF88713">
    <property type="entry name" value="Glycoside hydrolase/deacetylase"/>
    <property type="match status" value="1"/>
</dbReference>
<evidence type="ECO:0000256" key="4">
    <source>
        <dbReference type="ARBA" id="ARBA00022842"/>
    </source>
</evidence>
<dbReference type="CDD" id="cd10804">
    <property type="entry name" value="YdjC_HpnK_like"/>
    <property type="match status" value="1"/>
</dbReference>
<organism evidence="6 7">
    <name type="scientific">Geobacter pickeringii</name>
    <dbReference type="NCBI Taxonomy" id="345632"/>
    <lineage>
        <taxon>Bacteria</taxon>
        <taxon>Pseudomonadati</taxon>
        <taxon>Thermodesulfobacteriota</taxon>
        <taxon>Desulfuromonadia</taxon>
        <taxon>Geobacterales</taxon>
        <taxon>Geobacteraceae</taxon>
        <taxon>Geobacter</taxon>
    </lineage>
</organism>
<keyword evidence="4" id="KW-0460">Magnesium</keyword>
<dbReference type="Proteomes" id="UP000057609">
    <property type="component" value="Chromosome"/>
</dbReference>
<keyword evidence="5" id="KW-0119">Carbohydrate metabolism</keyword>
<dbReference type="NCBIfam" id="TIGR03473">
    <property type="entry name" value="HpnK"/>
    <property type="match status" value="1"/>
</dbReference>
<dbReference type="GO" id="GO:0019213">
    <property type="term" value="F:deacetylase activity"/>
    <property type="evidence" value="ECO:0007669"/>
    <property type="project" value="TreeGrafter"/>
</dbReference>
<evidence type="ECO:0000256" key="3">
    <source>
        <dbReference type="ARBA" id="ARBA00022801"/>
    </source>
</evidence>
<keyword evidence="3 6" id="KW-0378">Hydrolase</keyword>
<reference evidence="6 7" key="1">
    <citation type="journal article" date="2015" name="Genome Announc.">
        <title>Complete Genome of Geobacter pickeringii G13T, a Metal-Reducing Isolate from Sedimentary Kaolin Deposits.</title>
        <authorList>
            <person name="Badalamenti J.P."/>
            <person name="Bond D.R."/>
        </authorList>
    </citation>
    <scope>NUCLEOTIDE SEQUENCE [LARGE SCALE GENOMIC DNA]</scope>
    <source>
        <strain evidence="6 7">G13</strain>
    </source>
</reference>
<evidence type="ECO:0000256" key="1">
    <source>
        <dbReference type="ARBA" id="ARBA00001946"/>
    </source>
</evidence>
<keyword evidence="7" id="KW-1185">Reference proteome</keyword>
<dbReference type="KEGG" id="gpi:GPICK_05825"/>
<evidence type="ECO:0000313" key="6">
    <source>
        <dbReference type="EMBL" id="AJE04832.1"/>
    </source>
</evidence>
<dbReference type="HOGENOM" id="CLU_064244_2_0_7"/>
<dbReference type="InterPro" id="IPR017836">
    <property type="entry name" value="Hopanoid_biosynth-assoc_HpnK"/>
</dbReference>
<evidence type="ECO:0000256" key="5">
    <source>
        <dbReference type="ARBA" id="ARBA00023277"/>
    </source>
</evidence>
<name>A0A0B5BEG2_9BACT</name>
<comment type="cofactor">
    <cofactor evidence="1">
        <name>Mg(2+)</name>
        <dbReference type="ChEBI" id="CHEBI:18420"/>
    </cofactor>
</comment>
<dbReference type="Gene3D" id="3.20.20.370">
    <property type="entry name" value="Glycoside hydrolase/deacetylase"/>
    <property type="match status" value="1"/>
</dbReference>
<dbReference type="PANTHER" id="PTHR31609">
    <property type="entry name" value="YDJC DEACETYLASE FAMILY MEMBER"/>
    <property type="match status" value="1"/>
</dbReference>
<evidence type="ECO:0000313" key="7">
    <source>
        <dbReference type="Proteomes" id="UP000057609"/>
    </source>
</evidence>
<evidence type="ECO:0000256" key="2">
    <source>
        <dbReference type="ARBA" id="ARBA00022723"/>
    </source>
</evidence>
<dbReference type="Pfam" id="PF04794">
    <property type="entry name" value="YdjC"/>
    <property type="match status" value="1"/>
</dbReference>
<dbReference type="EMBL" id="CP009788">
    <property type="protein sequence ID" value="AJE04832.1"/>
    <property type="molecule type" value="Genomic_DNA"/>
</dbReference>
<accession>A0A0B5BEG2</accession>
<dbReference type="AlphaFoldDB" id="A0A0B5BEG2"/>
<dbReference type="STRING" id="345632.GPICK_05825"/>
<protein>
    <submittedName>
        <fullName evidence="6">Hydrolase</fullName>
    </submittedName>
</protein>